<dbReference type="EMBL" id="JACHNA010000001">
    <property type="protein sequence ID" value="MBB4735420.1"/>
    <property type="molecule type" value="Genomic_DNA"/>
</dbReference>
<organism evidence="2 3">
    <name type="scientific">Micrococcus cohnii</name>
    <dbReference type="NCBI Taxonomy" id="993416"/>
    <lineage>
        <taxon>Bacteria</taxon>
        <taxon>Bacillati</taxon>
        <taxon>Actinomycetota</taxon>
        <taxon>Actinomycetes</taxon>
        <taxon>Micrococcales</taxon>
        <taxon>Micrococcaceae</taxon>
        <taxon>Micrococcus</taxon>
    </lineage>
</organism>
<proteinExistence type="predicted"/>
<evidence type="ECO:0000256" key="1">
    <source>
        <dbReference type="SAM" id="MobiDB-lite"/>
    </source>
</evidence>
<comment type="caution">
    <text evidence="2">The sequence shown here is derived from an EMBL/GenBank/DDBJ whole genome shotgun (WGS) entry which is preliminary data.</text>
</comment>
<dbReference type="AlphaFoldDB" id="A0A7W7M397"/>
<dbReference type="RefSeq" id="WP_158496059.1">
    <property type="nucleotide sequence ID" value="NZ_JACHNA010000001.1"/>
</dbReference>
<keyword evidence="3" id="KW-1185">Reference proteome</keyword>
<feature type="region of interest" description="Disordered" evidence="1">
    <location>
        <begin position="42"/>
        <end position="70"/>
    </location>
</feature>
<evidence type="ECO:0008006" key="4">
    <source>
        <dbReference type="Google" id="ProtNLM"/>
    </source>
</evidence>
<evidence type="ECO:0000313" key="3">
    <source>
        <dbReference type="Proteomes" id="UP000540191"/>
    </source>
</evidence>
<accession>A0A7W7M397</accession>
<evidence type="ECO:0000313" key="2">
    <source>
        <dbReference type="EMBL" id="MBB4735420.1"/>
    </source>
</evidence>
<name>A0A7W7M397_9MICC</name>
<sequence length="70" mass="7796">MSEDTQFWYNVRTGEVEQGAQSDWSQLLGPYASRDEAVAAMSRVAANNEATDEQNAEDRDWDANPLNDAS</sequence>
<reference evidence="2 3" key="1">
    <citation type="submission" date="2020-08" db="EMBL/GenBank/DDBJ databases">
        <title>Sequencing the genomes of 1000 actinobacteria strains.</title>
        <authorList>
            <person name="Klenk H.-P."/>
        </authorList>
    </citation>
    <scope>NUCLEOTIDE SEQUENCE [LARGE SCALE GENOMIC DNA]</scope>
    <source>
        <strain evidence="2 3">DSM 23974</strain>
    </source>
</reference>
<gene>
    <name evidence="2" type="ORF">HDA30_000928</name>
</gene>
<dbReference type="Proteomes" id="UP000540191">
    <property type="component" value="Unassembled WGS sequence"/>
</dbReference>
<protein>
    <recommendedName>
        <fullName evidence="4">SPOR domain-containing protein</fullName>
    </recommendedName>
</protein>